<keyword evidence="1" id="KW-0472">Membrane</keyword>
<name>Q47V45_COLP3</name>
<keyword evidence="1" id="KW-1133">Transmembrane helix</keyword>
<evidence type="ECO:0000313" key="3">
    <source>
        <dbReference type="Proteomes" id="UP000000547"/>
    </source>
</evidence>
<organism evidence="2 3">
    <name type="scientific">Colwellia psychrerythraea (strain 34H / ATCC BAA-681)</name>
    <name type="common">Vibrio psychroerythus</name>
    <dbReference type="NCBI Taxonomy" id="167879"/>
    <lineage>
        <taxon>Bacteria</taxon>
        <taxon>Pseudomonadati</taxon>
        <taxon>Pseudomonadota</taxon>
        <taxon>Gammaproteobacteria</taxon>
        <taxon>Alteromonadales</taxon>
        <taxon>Colwelliaceae</taxon>
        <taxon>Colwellia</taxon>
    </lineage>
</organism>
<dbReference type="AlphaFoldDB" id="Q47V45"/>
<evidence type="ECO:0000313" key="2">
    <source>
        <dbReference type="EMBL" id="AAZ26634.1"/>
    </source>
</evidence>
<proteinExistence type="predicted"/>
<dbReference type="Proteomes" id="UP000000547">
    <property type="component" value="Chromosome"/>
</dbReference>
<reference evidence="2" key="1">
    <citation type="journal article" date="2005" name="Proc. Natl. Acad. Sci. U.S.A.">
        <title>The psychrophilic lifestyle as revealed by the genome sequence of Colwellia psychrerythraea 34H through genomic and proteomic analyses.</title>
        <authorList>
            <person name="Methe B.A."/>
            <person name="Nelson K.E."/>
            <person name="Deming J.W."/>
            <person name="Momen B."/>
            <person name="Melamud E."/>
            <person name="Zhang X."/>
            <person name="Moult J."/>
            <person name="Madupu R."/>
            <person name="Nelson W.C."/>
            <person name="Dodson R.J."/>
            <person name="Brinkac L.M."/>
            <person name="Daugherty S.C."/>
            <person name="Durkin A.S."/>
            <person name="DeBoy R.T."/>
            <person name="Kolonay J.F."/>
            <person name="Sullivan S.A."/>
            <person name="Zhou L."/>
            <person name="Davidsen T.M."/>
            <person name="Wu M."/>
            <person name="Huston A.L."/>
            <person name="Lewis M."/>
            <person name="Weaver B."/>
            <person name="Weidman J.F."/>
            <person name="Khouri H."/>
            <person name="Utterback T.R."/>
            <person name="Feldblyum T.V."/>
            <person name="Fraser C.M."/>
        </authorList>
    </citation>
    <scope>NUCLEOTIDE SEQUENCE [LARGE SCALE GENOMIC DNA]</scope>
    <source>
        <strain evidence="2">34H</strain>
    </source>
</reference>
<feature type="transmembrane region" description="Helical" evidence="1">
    <location>
        <begin position="15"/>
        <end position="34"/>
    </location>
</feature>
<sequence length="35" mass="3847">MDELPPINSLDNEEFQQAHVVSLFALVGMSITAVM</sequence>
<dbReference type="HOGENOM" id="CLU_3364394_0_0_6"/>
<gene>
    <name evidence="2" type="ordered locus">CPS_4683</name>
</gene>
<dbReference type="KEGG" id="cps:CPS_4683"/>
<protein>
    <submittedName>
        <fullName evidence="2">Uncharacterized protein</fullName>
    </submittedName>
</protein>
<evidence type="ECO:0000256" key="1">
    <source>
        <dbReference type="SAM" id="Phobius"/>
    </source>
</evidence>
<dbReference type="EMBL" id="CP000083">
    <property type="protein sequence ID" value="AAZ26634.1"/>
    <property type="molecule type" value="Genomic_DNA"/>
</dbReference>
<dbReference type="STRING" id="167879.CPS_4683"/>
<accession>Q47V45</accession>
<keyword evidence="1" id="KW-0812">Transmembrane</keyword>